<dbReference type="SUPFAM" id="SSF57850">
    <property type="entry name" value="RING/U-box"/>
    <property type="match status" value="2"/>
</dbReference>
<name>A0A2S7Y4K3_BEABA</name>
<evidence type="ECO:0000313" key="10">
    <source>
        <dbReference type="EMBL" id="PQK11061.1"/>
    </source>
</evidence>
<proteinExistence type="predicted"/>
<dbReference type="CDD" id="cd22584">
    <property type="entry name" value="Rcat_RBR_unk"/>
    <property type="match status" value="1"/>
</dbReference>
<keyword evidence="3" id="KW-0808">Transferase</keyword>
<evidence type="ECO:0000256" key="4">
    <source>
        <dbReference type="ARBA" id="ARBA00022723"/>
    </source>
</evidence>
<keyword evidence="5" id="KW-0677">Repeat</keyword>
<sequence>MAYPIDTASLDLIAKLQLEDAESLLKGKHAAGTQPDAEYAAQLLRDELEQIRISIADNAMCRSIAAAVLADSDAIQSSLGEEQQATRDREYAAHLDSMNLDSDDVDLANILPHKSSSEPHIDDEMIGKLAILFVDDGELPGHASYAVRGESSAQGARAGRYDTRHCVSCEEDVSYIDSVRCPCSHDYCRTCIAGLFEAAISDESLFPARCCRQAIPLGLNQIFIPAELAGRYRAKEVEYGTVNRTYCHHSSCSTFVPPQFIRGRMAVCVKCHGRTCTDCKRPDHPGDCLPDAATLDVLRLANARGWQRCSSCHHVVELSTGCNHISCRCGAQFCYVCGEKWKTCGCEQWHENRLLDRANAVVDRDMDRELDDAERAVRMEQEQQNLRDNHECRHETWRVESGAFQCEECLDHLPQYIYECVNCRIRACRICRRNRL</sequence>
<dbReference type="AlphaFoldDB" id="A0A2S7Y4K3"/>
<feature type="domain" description="RING-type" evidence="9">
    <location>
        <begin position="162"/>
        <end position="356"/>
    </location>
</feature>
<gene>
    <name evidence="10" type="ORF">BB8028_0002g13790</name>
</gene>
<dbReference type="PROSITE" id="PS51873">
    <property type="entry name" value="TRIAD"/>
    <property type="match status" value="1"/>
</dbReference>
<evidence type="ECO:0000259" key="9">
    <source>
        <dbReference type="PROSITE" id="PS51873"/>
    </source>
</evidence>
<dbReference type="EC" id="2.3.2.31" evidence="2"/>
<dbReference type="Pfam" id="PF01485">
    <property type="entry name" value="IBR"/>
    <property type="match status" value="1"/>
</dbReference>
<dbReference type="PANTHER" id="PTHR11685">
    <property type="entry name" value="RBR FAMILY RING FINGER AND IBR DOMAIN-CONTAINING"/>
    <property type="match status" value="1"/>
</dbReference>
<dbReference type="Gene3D" id="1.20.120.1750">
    <property type="match status" value="1"/>
</dbReference>
<evidence type="ECO:0000256" key="8">
    <source>
        <dbReference type="ARBA" id="ARBA00022833"/>
    </source>
</evidence>
<dbReference type="Proteomes" id="UP000237441">
    <property type="component" value="Unassembled WGS sequence"/>
</dbReference>
<dbReference type="GO" id="GO:0008270">
    <property type="term" value="F:zinc ion binding"/>
    <property type="evidence" value="ECO:0007669"/>
    <property type="project" value="UniProtKB-KW"/>
</dbReference>
<dbReference type="InterPro" id="IPR031127">
    <property type="entry name" value="E3_UB_ligase_RBR"/>
</dbReference>
<evidence type="ECO:0000256" key="1">
    <source>
        <dbReference type="ARBA" id="ARBA00001798"/>
    </source>
</evidence>
<organism evidence="10 11">
    <name type="scientific">Beauveria bassiana</name>
    <name type="common">White muscardine disease fungus</name>
    <name type="synonym">Tritirachium shiotae</name>
    <dbReference type="NCBI Taxonomy" id="176275"/>
    <lineage>
        <taxon>Eukaryota</taxon>
        <taxon>Fungi</taxon>
        <taxon>Dikarya</taxon>
        <taxon>Ascomycota</taxon>
        <taxon>Pezizomycotina</taxon>
        <taxon>Sordariomycetes</taxon>
        <taxon>Hypocreomycetidae</taxon>
        <taxon>Hypocreales</taxon>
        <taxon>Cordycipitaceae</taxon>
        <taxon>Beauveria</taxon>
    </lineage>
</organism>
<dbReference type="EMBL" id="JRHA01000002">
    <property type="protein sequence ID" value="PQK11061.1"/>
    <property type="molecule type" value="Genomic_DNA"/>
</dbReference>
<dbReference type="InterPro" id="IPR017907">
    <property type="entry name" value="Znf_RING_CS"/>
</dbReference>
<evidence type="ECO:0000256" key="7">
    <source>
        <dbReference type="ARBA" id="ARBA00022786"/>
    </source>
</evidence>
<keyword evidence="4" id="KW-0479">Metal-binding</keyword>
<keyword evidence="6" id="KW-0863">Zinc-finger</keyword>
<comment type="caution">
    <text evidence="10">The sequence shown here is derived from an EMBL/GenBank/DDBJ whole genome shotgun (WGS) entry which is preliminary data.</text>
</comment>
<comment type="catalytic activity">
    <reaction evidence="1">
        <text>[E2 ubiquitin-conjugating enzyme]-S-ubiquitinyl-L-cysteine + [acceptor protein]-L-lysine = [E2 ubiquitin-conjugating enzyme]-L-cysteine + [acceptor protein]-N(6)-ubiquitinyl-L-lysine.</text>
        <dbReference type="EC" id="2.3.2.31"/>
    </reaction>
</comment>
<reference evidence="10 11" key="1">
    <citation type="submission" date="2016-07" db="EMBL/GenBank/DDBJ databases">
        <title>Comparative genomics of the entomopathogenic fungus Beauveria bassiana.</title>
        <authorList>
            <person name="Valero Jimenez C.A."/>
            <person name="Zwaan B.J."/>
            <person name="Van Kan J.A."/>
            <person name="Takken W."/>
            <person name="Debets A.J."/>
            <person name="Schoustra S.E."/>
            <person name="Koenraadt C.J."/>
        </authorList>
    </citation>
    <scope>NUCLEOTIDE SEQUENCE [LARGE SCALE GENOMIC DNA]</scope>
    <source>
        <strain evidence="10 11">ARSEF 8028</strain>
    </source>
</reference>
<dbReference type="PROSITE" id="PS00518">
    <property type="entry name" value="ZF_RING_1"/>
    <property type="match status" value="1"/>
</dbReference>
<dbReference type="InterPro" id="IPR044066">
    <property type="entry name" value="TRIAD_supradom"/>
</dbReference>
<dbReference type="InterPro" id="IPR002867">
    <property type="entry name" value="IBR_dom"/>
</dbReference>
<dbReference type="OrthoDB" id="4870585at2759"/>
<dbReference type="CDD" id="cd20335">
    <property type="entry name" value="BRcat_RBR"/>
    <property type="match status" value="1"/>
</dbReference>
<keyword evidence="7" id="KW-0833">Ubl conjugation pathway</keyword>
<protein>
    <recommendedName>
        <fullName evidence="2">RBR-type E3 ubiquitin transferase</fullName>
        <ecNumber evidence="2">2.3.2.31</ecNumber>
    </recommendedName>
</protein>
<keyword evidence="8" id="KW-0862">Zinc</keyword>
<evidence type="ECO:0000256" key="3">
    <source>
        <dbReference type="ARBA" id="ARBA00022679"/>
    </source>
</evidence>
<evidence type="ECO:0000256" key="2">
    <source>
        <dbReference type="ARBA" id="ARBA00012251"/>
    </source>
</evidence>
<dbReference type="GO" id="GO:0016567">
    <property type="term" value="P:protein ubiquitination"/>
    <property type="evidence" value="ECO:0007669"/>
    <property type="project" value="InterPro"/>
</dbReference>
<dbReference type="GO" id="GO:0061630">
    <property type="term" value="F:ubiquitin protein ligase activity"/>
    <property type="evidence" value="ECO:0007669"/>
    <property type="project" value="UniProtKB-EC"/>
</dbReference>
<evidence type="ECO:0000256" key="6">
    <source>
        <dbReference type="ARBA" id="ARBA00022771"/>
    </source>
</evidence>
<accession>A0A2S7Y4K3</accession>
<evidence type="ECO:0000313" key="11">
    <source>
        <dbReference type="Proteomes" id="UP000237441"/>
    </source>
</evidence>
<evidence type="ECO:0000256" key="5">
    <source>
        <dbReference type="ARBA" id="ARBA00022737"/>
    </source>
</evidence>